<keyword evidence="4" id="KW-0547">Nucleotide-binding</keyword>
<evidence type="ECO:0000256" key="3">
    <source>
        <dbReference type="ARBA" id="ARBA00022722"/>
    </source>
</evidence>
<evidence type="ECO:0000256" key="2">
    <source>
        <dbReference type="ARBA" id="ARBA00022649"/>
    </source>
</evidence>
<keyword evidence="2" id="KW-1277">Toxin-antitoxin system</keyword>
<dbReference type="GO" id="GO:0016787">
    <property type="term" value="F:hydrolase activity"/>
    <property type="evidence" value="ECO:0007669"/>
    <property type="project" value="UniProtKB-KW"/>
</dbReference>
<evidence type="ECO:0000313" key="6">
    <source>
        <dbReference type="EMBL" id="HEN42841.1"/>
    </source>
</evidence>
<dbReference type="PANTHER" id="PTHR34139:SF1">
    <property type="entry name" value="RNASE MJ1380-RELATED"/>
    <property type="match status" value="1"/>
</dbReference>
<sequence length="115" mass="13344">MIRDDRVYLAHILDALRQIAEYTEGMDYDRFRTTRIVQDAVIRQFEVVGEATKNLSSGFRERHETIPWKDLAGFRDKLIHQYFGVDPATVWRSVVDDVPLLLDSLTTIAAEEKAF</sequence>
<dbReference type="PANTHER" id="PTHR34139">
    <property type="entry name" value="UPF0331 PROTEIN MJ0127"/>
    <property type="match status" value="1"/>
</dbReference>
<protein>
    <submittedName>
        <fullName evidence="6">DUF86 domain-containing protein</fullName>
    </submittedName>
</protein>
<dbReference type="Pfam" id="PF01934">
    <property type="entry name" value="HepT-like"/>
    <property type="match status" value="1"/>
</dbReference>
<evidence type="ECO:0000256" key="4">
    <source>
        <dbReference type="ARBA" id="ARBA00022741"/>
    </source>
</evidence>
<gene>
    <name evidence="6" type="ORF">ENQ87_10800</name>
</gene>
<evidence type="ECO:0000256" key="1">
    <source>
        <dbReference type="ARBA" id="ARBA00022553"/>
    </source>
</evidence>
<keyword evidence="1" id="KW-0597">Phosphoprotein</keyword>
<accession>A0A831U085</accession>
<dbReference type="GO" id="GO:0110001">
    <property type="term" value="C:toxin-antitoxin complex"/>
    <property type="evidence" value="ECO:0007669"/>
    <property type="project" value="InterPro"/>
</dbReference>
<dbReference type="EMBL" id="DSOV01000046">
    <property type="protein sequence ID" value="HEN42841.1"/>
    <property type="molecule type" value="Genomic_DNA"/>
</dbReference>
<keyword evidence="3" id="KW-0540">Nuclease</keyword>
<proteinExistence type="predicted"/>
<organism evidence="6">
    <name type="scientific">Geobacter metallireducens</name>
    <dbReference type="NCBI Taxonomy" id="28232"/>
    <lineage>
        <taxon>Bacteria</taxon>
        <taxon>Pseudomonadati</taxon>
        <taxon>Thermodesulfobacteriota</taxon>
        <taxon>Desulfuromonadia</taxon>
        <taxon>Geobacterales</taxon>
        <taxon>Geobacteraceae</taxon>
        <taxon>Geobacter</taxon>
    </lineage>
</organism>
<dbReference type="GO" id="GO:0004540">
    <property type="term" value="F:RNA nuclease activity"/>
    <property type="evidence" value="ECO:0007669"/>
    <property type="project" value="InterPro"/>
</dbReference>
<keyword evidence="5" id="KW-0378">Hydrolase</keyword>
<dbReference type="GO" id="GO:0000166">
    <property type="term" value="F:nucleotide binding"/>
    <property type="evidence" value="ECO:0007669"/>
    <property type="project" value="UniProtKB-KW"/>
</dbReference>
<comment type="caution">
    <text evidence="6">The sequence shown here is derived from an EMBL/GenBank/DDBJ whole genome shotgun (WGS) entry which is preliminary data.</text>
</comment>
<name>A0A831U085_GEOME</name>
<evidence type="ECO:0000256" key="5">
    <source>
        <dbReference type="ARBA" id="ARBA00022801"/>
    </source>
</evidence>
<reference evidence="6" key="1">
    <citation type="journal article" date="2020" name="mSystems">
        <title>Genome- and Community-Level Interaction Insights into Carbon Utilization and Element Cycling Functions of Hydrothermarchaeota in Hydrothermal Sediment.</title>
        <authorList>
            <person name="Zhou Z."/>
            <person name="Liu Y."/>
            <person name="Xu W."/>
            <person name="Pan J."/>
            <person name="Luo Z.H."/>
            <person name="Li M."/>
        </authorList>
    </citation>
    <scope>NUCLEOTIDE SEQUENCE [LARGE SCALE GENOMIC DNA]</scope>
    <source>
        <strain evidence="6">SpSt-349</strain>
    </source>
</reference>
<dbReference type="AlphaFoldDB" id="A0A831U085"/>
<dbReference type="InterPro" id="IPR008201">
    <property type="entry name" value="HepT-like"/>
</dbReference>
<dbReference type="InterPro" id="IPR051813">
    <property type="entry name" value="HepT_RNase_toxin"/>
</dbReference>